<reference evidence="7 8" key="1">
    <citation type="submission" date="2014-09" db="EMBL/GenBank/DDBJ databases">
        <authorList>
            <person name="Ellenberger Sabrina"/>
        </authorList>
    </citation>
    <scope>NUCLEOTIDE SEQUENCE [LARGE SCALE GENOMIC DNA]</scope>
    <source>
        <strain evidence="7 8">CBS 412.66</strain>
    </source>
</reference>
<dbReference type="Gene3D" id="1.20.1250.20">
    <property type="entry name" value="MFS general substrate transporter like domains"/>
    <property type="match status" value="2"/>
</dbReference>
<evidence type="ECO:0000256" key="3">
    <source>
        <dbReference type="ARBA" id="ARBA00022989"/>
    </source>
</evidence>
<feature type="transmembrane region" description="Helical" evidence="5">
    <location>
        <begin position="30"/>
        <end position="46"/>
    </location>
</feature>
<evidence type="ECO:0000259" key="6">
    <source>
        <dbReference type="PROSITE" id="PS50850"/>
    </source>
</evidence>
<dbReference type="EMBL" id="LN727218">
    <property type="protein sequence ID" value="CEP11963.1"/>
    <property type="molecule type" value="Genomic_DNA"/>
</dbReference>
<feature type="transmembrane region" description="Helical" evidence="5">
    <location>
        <begin position="319"/>
        <end position="339"/>
    </location>
</feature>
<keyword evidence="3 5" id="KW-1133">Transmembrane helix</keyword>
<evidence type="ECO:0000313" key="7">
    <source>
        <dbReference type="EMBL" id="CEP11963.1"/>
    </source>
</evidence>
<feature type="transmembrane region" description="Helical" evidence="5">
    <location>
        <begin position="516"/>
        <end position="536"/>
    </location>
</feature>
<dbReference type="PANTHER" id="PTHR23501:SF87">
    <property type="entry name" value="SIDEROPHORE IRON TRANSPORTER 2"/>
    <property type="match status" value="1"/>
</dbReference>
<feature type="transmembrane region" description="Helical" evidence="5">
    <location>
        <begin position="97"/>
        <end position="115"/>
    </location>
</feature>
<feature type="transmembrane region" description="Helical" evidence="5">
    <location>
        <begin position="445"/>
        <end position="470"/>
    </location>
</feature>
<comment type="subcellular location">
    <subcellularLocation>
        <location evidence="1">Membrane</location>
        <topology evidence="1">Multi-pass membrane protein</topology>
    </subcellularLocation>
</comment>
<dbReference type="STRING" id="35722.A0A0B7N969"/>
<evidence type="ECO:0000256" key="5">
    <source>
        <dbReference type="SAM" id="Phobius"/>
    </source>
</evidence>
<feature type="transmembrane region" description="Helical" evidence="5">
    <location>
        <begin position="276"/>
        <end position="298"/>
    </location>
</feature>
<keyword evidence="2 5" id="KW-0812">Transmembrane</keyword>
<dbReference type="AlphaFoldDB" id="A0A0B7N969"/>
<feature type="transmembrane region" description="Helical" evidence="5">
    <location>
        <begin position="127"/>
        <end position="146"/>
    </location>
</feature>
<dbReference type="GO" id="GO:0005886">
    <property type="term" value="C:plasma membrane"/>
    <property type="evidence" value="ECO:0007669"/>
    <property type="project" value="TreeGrafter"/>
</dbReference>
<dbReference type="InterPro" id="IPR020846">
    <property type="entry name" value="MFS_dom"/>
</dbReference>
<evidence type="ECO:0000313" key="8">
    <source>
        <dbReference type="Proteomes" id="UP000054107"/>
    </source>
</evidence>
<feature type="domain" description="Major facilitator superfamily (MFS) profile" evidence="6">
    <location>
        <begin position="30"/>
        <end position="539"/>
    </location>
</feature>
<evidence type="ECO:0000256" key="4">
    <source>
        <dbReference type="ARBA" id="ARBA00023136"/>
    </source>
</evidence>
<dbReference type="SUPFAM" id="SSF103473">
    <property type="entry name" value="MFS general substrate transporter"/>
    <property type="match status" value="1"/>
</dbReference>
<gene>
    <name evidence="7" type="primary">PARPA_05870.1 scaffold 20154</name>
</gene>
<keyword evidence="8" id="KW-1185">Reference proteome</keyword>
<feature type="transmembrane region" description="Helical" evidence="5">
    <location>
        <begin position="66"/>
        <end position="85"/>
    </location>
</feature>
<feature type="transmembrane region" description="Helical" evidence="5">
    <location>
        <begin position="411"/>
        <end position="433"/>
    </location>
</feature>
<dbReference type="InterPro" id="IPR036259">
    <property type="entry name" value="MFS_trans_sf"/>
</dbReference>
<sequence length="604" mass="67067">MSDTLVEKSSLEGVKVVELYKFVWNKWDKYIIFSALILLSWAINWETNLNFALSVNVTSLFKTNNLISLLPTVLYILQTALLPIYSKLSDMYGRAQCYTVALTFYIVSYIIMATANNYETLVGGQVVYAFGYSGASILGPITIADLTNVVDRGLLQGLYNVPSLINIFLAPKAGQALFDAGQWRWGYGMIPIIIFVTSFPLVFSLWKLNFRVNRAGLLKEYKDEQKKIREEENLSFWQKCVWFIVEIDIIGSLLLVAGLCLILLPLVLALPSWGGWTSATTLATLCSGVVAWGLFGLWEWKFAKKPVIPLASWDTRTPLYGVCALSTVTIISATNWQFFLTYLMVSRRINSEKAILLERGYNVAYIICEVIVGYLMKRFRVWKPFVWTGVSLIILGVGLMIPARLPTSSDAFVVISQTIVGIGSGFLYTPMLVAIQSSLPHKDMAIATAMMQVGGSIAASIGSTMAGTIWNNMLPGEIAKSVPGDYDYAQIVGNAIYASQLPEPQWEGVVAAYGHIQMVLSIISMCIAVLTFCFTIPMKTFGLENYNEDVQQEKDQTTLAESNDNTSTTRCSNEKTEVYKLKPSSTVTNECVLSQSSNNKDSLH</sequence>
<feature type="transmembrane region" description="Helical" evidence="5">
    <location>
        <begin position="359"/>
        <end position="376"/>
    </location>
</feature>
<proteinExistence type="predicted"/>
<protein>
    <recommendedName>
        <fullName evidence="6">Major facilitator superfamily (MFS) profile domain-containing protein</fullName>
    </recommendedName>
</protein>
<dbReference type="PANTHER" id="PTHR23501">
    <property type="entry name" value="MAJOR FACILITATOR SUPERFAMILY"/>
    <property type="match status" value="1"/>
</dbReference>
<organism evidence="7 8">
    <name type="scientific">Parasitella parasitica</name>
    <dbReference type="NCBI Taxonomy" id="35722"/>
    <lineage>
        <taxon>Eukaryota</taxon>
        <taxon>Fungi</taxon>
        <taxon>Fungi incertae sedis</taxon>
        <taxon>Mucoromycota</taxon>
        <taxon>Mucoromycotina</taxon>
        <taxon>Mucoromycetes</taxon>
        <taxon>Mucorales</taxon>
        <taxon>Mucorineae</taxon>
        <taxon>Mucoraceae</taxon>
        <taxon>Parasitella</taxon>
    </lineage>
</organism>
<dbReference type="PROSITE" id="PS50850">
    <property type="entry name" value="MFS"/>
    <property type="match status" value="1"/>
</dbReference>
<name>A0A0B7N969_9FUNG</name>
<accession>A0A0B7N969</accession>
<dbReference type="InterPro" id="IPR011701">
    <property type="entry name" value="MFS"/>
</dbReference>
<evidence type="ECO:0000256" key="1">
    <source>
        <dbReference type="ARBA" id="ARBA00004141"/>
    </source>
</evidence>
<dbReference type="OrthoDB" id="4078873at2759"/>
<feature type="transmembrane region" description="Helical" evidence="5">
    <location>
        <begin position="385"/>
        <end position="405"/>
    </location>
</feature>
<keyword evidence="4 5" id="KW-0472">Membrane</keyword>
<dbReference type="Proteomes" id="UP000054107">
    <property type="component" value="Unassembled WGS sequence"/>
</dbReference>
<feature type="transmembrane region" description="Helical" evidence="5">
    <location>
        <begin position="249"/>
        <end position="270"/>
    </location>
</feature>
<evidence type="ECO:0000256" key="2">
    <source>
        <dbReference type="ARBA" id="ARBA00022692"/>
    </source>
</evidence>
<dbReference type="Pfam" id="PF07690">
    <property type="entry name" value="MFS_1"/>
    <property type="match status" value="1"/>
</dbReference>
<dbReference type="GO" id="GO:0022857">
    <property type="term" value="F:transmembrane transporter activity"/>
    <property type="evidence" value="ECO:0007669"/>
    <property type="project" value="InterPro"/>
</dbReference>
<feature type="transmembrane region" description="Helical" evidence="5">
    <location>
        <begin position="184"/>
        <end position="206"/>
    </location>
</feature>